<evidence type="ECO:0000256" key="1">
    <source>
        <dbReference type="ARBA" id="ARBA00005964"/>
    </source>
</evidence>
<dbReference type="Pfam" id="PF00135">
    <property type="entry name" value="COesterase"/>
    <property type="match status" value="1"/>
</dbReference>
<dbReference type="PANTHER" id="PTHR43142">
    <property type="entry name" value="CARBOXYLIC ESTER HYDROLASE"/>
    <property type="match status" value="1"/>
</dbReference>
<name>A0A8I6S2G2_CIMLE</name>
<dbReference type="InterPro" id="IPR019826">
    <property type="entry name" value="Carboxylesterase_B_AS"/>
</dbReference>
<dbReference type="PROSITE" id="PS00122">
    <property type="entry name" value="CARBOXYLESTERASE_B_1"/>
    <property type="match status" value="1"/>
</dbReference>
<dbReference type="GeneID" id="106670758"/>
<dbReference type="Proteomes" id="UP000494040">
    <property type="component" value="Unassembled WGS sequence"/>
</dbReference>
<evidence type="ECO:0000256" key="4">
    <source>
        <dbReference type="ARBA" id="ARBA00023180"/>
    </source>
</evidence>
<evidence type="ECO:0000259" key="6">
    <source>
        <dbReference type="Pfam" id="PF00135"/>
    </source>
</evidence>
<dbReference type="Gene3D" id="3.40.50.1820">
    <property type="entry name" value="alpha/beta hydrolase"/>
    <property type="match status" value="1"/>
</dbReference>
<keyword evidence="4" id="KW-0325">Glycoprotein</keyword>
<feature type="domain" description="Carboxylesterase type B" evidence="6">
    <location>
        <begin position="78"/>
        <end position="582"/>
    </location>
</feature>
<dbReference type="EnsemblMetazoa" id="XM_014401339.1">
    <property type="protein sequence ID" value="XP_014256825.1"/>
    <property type="gene ID" value="LOC106670758"/>
</dbReference>
<dbReference type="KEGG" id="clec:106670758"/>
<dbReference type="OMA" id="NIITPGW"/>
<keyword evidence="2" id="KW-0719">Serine esterase</keyword>
<evidence type="ECO:0000313" key="7">
    <source>
        <dbReference type="EnsemblMetazoa" id="XP_014256825.1"/>
    </source>
</evidence>
<evidence type="ECO:0000256" key="5">
    <source>
        <dbReference type="RuleBase" id="RU361235"/>
    </source>
</evidence>
<reference evidence="7" key="1">
    <citation type="submission" date="2022-01" db="UniProtKB">
        <authorList>
            <consortium name="EnsemblMetazoa"/>
        </authorList>
    </citation>
    <scope>IDENTIFICATION</scope>
</reference>
<dbReference type="RefSeq" id="XP_014256825.1">
    <property type="nucleotide sequence ID" value="XM_014401339.1"/>
</dbReference>
<dbReference type="PANTHER" id="PTHR43142:SF1">
    <property type="entry name" value="CARBOXYLIC ESTER HYDROLASE"/>
    <property type="match status" value="1"/>
</dbReference>
<dbReference type="InterPro" id="IPR029058">
    <property type="entry name" value="AB_hydrolase_fold"/>
</dbReference>
<dbReference type="AlphaFoldDB" id="A0A8I6S2G2"/>
<evidence type="ECO:0000256" key="2">
    <source>
        <dbReference type="ARBA" id="ARBA00022487"/>
    </source>
</evidence>
<keyword evidence="8" id="KW-1185">Reference proteome</keyword>
<comment type="similarity">
    <text evidence="1 5">Belongs to the type-B carboxylesterase/lipase family.</text>
</comment>
<accession>A0A8I6S2G2</accession>
<dbReference type="EC" id="3.1.1.-" evidence="5"/>
<dbReference type="GO" id="GO:0052689">
    <property type="term" value="F:carboxylic ester hydrolase activity"/>
    <property type="evidence" value="ECO:0007669"/>
    <property type="project" value="UniProtKB-KW"/>
</dbReference>
<dbReference type="PROSITE" id="PS00941">
    <property type="entry name" value="CARBOXYLESTERASE_B_2"/>
    <property type="match status" value="1"/>
</dbReference>
<evidence type="ECO:0000256" key="3">
    <source>
        <dbReference type="ARBA" id="ARBA00022801"/>
    </source>
</evidence>
<protein>
    <recommendedName>
        <fullName evidence="5">Carboxylic ester hydrolase</fullName>
        <ecNumber evidence="5">3.1.1.-</ecNumber>
    </recommendedName>
</protein>
<dbReference type="OrthoDB" id="8174896at2759"/>
<proteinExistence type="inferred from homology"/>
<dbReference type="InterPro" id="IPR002018">
    <property type="entry name" value="CarbesteraseB"/>
</dbReference>
<keyword evidence="3 5" id="KW-0378">Hydrolase</keyword>
<organism evidence="7 8">
    <name type="scientific">Cimex lectularius</name>
    <name type="common">Bed bug</name>
    <name type="synonym">Acanthia lectularia</name>
    <dbReference type="NCBI Taxonomy" id="79782"/>
    <lineage>
        <taxon>Eukaryota</taxon>
        <taxon>Metazoa</taxon>
        <taxon>Ecdysozoa</taxon>
        <taxon>Arthropoda</taxon>
        <taxon>Hexapoda</taxon>
        <taxon>Insecta</taxon>
        <taxon>Pterygota</taxon>
        <taxon>Neoptera</taxon>
        <taxon>Paraneoptera</taxon>
        <taxon>Hemiptera</taxon>
        <taxon>Heteroptera</taxon>
        <taxon>Panheteroptera</taxon>
        <taxon>Cimicomorpha</taxon>
        <taxon>Cimicidae</taxon>
        <taxon>Cimex</taxon>
    </lineage>
</organism>
<sequence length="595" mass="66973">MERMLMYSSEIYEISKWPVPLVYDDLFSNWKKFAVSSRSVDKTFGGEKWLAGPTERSQCRPENMLVLLLMLSCASGHLLDTRLGLLNGRETRSRDGRKYTAFTGVPYAKPPTGGLRLKNPEPVEPWGVRNATDPSPLCPQTDGFFNFPGVEPKVIGQEDCLYLNVYTPETARKFPVLVHIHGGAFRMGNPGPRDMADYFMDEDVVLVTINYRLGVLGFLSTEDGEVTGNFGLKDQSMAIRWVSENIAAFGGDPSKITVFGESAGGASAHYQLYSELTEDLVKGAISQSGAVNRVWSLAEHGLARSRAYLLAEKAGCRGAQVAECLRKVDFEKLVLLGDNLFTYWDMDDTCPYRPVVEAALPGAFLTRDPSQTKLVKPWLTGFTSGEGQLKTIVLTWKPASVWEEFLKRMDEIIPLNLNMDPDRTSTKEALKKIKSRYFSKEDTKDLMDGYEQYFADVVFIYPAVKSAREHKGPVYLYQLEHRCEGTVLDMIAKFNNTRPNHVDEIFLLFNMKTKQGLKGTDVDYTLSKATVKLWVNFASEQNPTPPGYGVVWPRYDTTGKYLRIKEGFPVGDDPWDDTMAFWDDVLNSHSAKEEL</sequence>
<dbReference type="SUPFAM" id="SSF53474">
    <property type="entry name" value="alpha/beta-Hydrolases"/>
    <property type="match status" value="1"/>
</dbReference>
<evidence type="ECO:0000313" key="8">
    <source>
        <dbReference type="Proteomes" id="UP000494040"/>
    </source>
</evidence>
<dbReference type="InterPro" id="IPR019819">
    <property type="entry name" value="Carboxylesterase_B_CS"/>
</dbReference>